<feature type="transmembrane region" description="Helical" evidence="8">
    <location>
        <begin position="539"/>
        <end position="560"/>
    </location>
</feature>
<feature type="transmembrane region" description="Helical" evidence="8">
    <location>
        <begin position="356"/>
        <end position="375"/>
    </location>
</feature>
<dbReference type="GeneID" id="113404268"/>
<organism evidence="10 11">
    <name type="scientific">Vanessa tameamea</name>
    <name type="common">Kamehameha butterfly</name>
    <dbReference type="NCBI Taxonomy" id="334116"/>
    <lineage>
        <taxon>Eukaryota</taxon>
        <taxon>Metazoa</taxon>
        <taxon>Ecdysozoa</taxon>
        <taxon>Arthropoda</taxon>
        <taxon>Hexapoda</taxon>
        <taxon>Insecta</taxon>
        <taxon>Pterygota</taxon>
        <taxon>Neoptera</taxon>
        <taxon>Endopterygota</taxon>
        <taxon>Lepidoptera</taxon>
        <taxon>Glossata</taxon>
        <taxon>Ditrysia</taxon>
        <taxon>Papilionoidea</taxon>
        <taxon>Nymphalidae</taxon>
        <taxon>Nymphalinae</taxon>
        <taxon>Vanessa</taxon>
    </lineage>
</organism>
<proteinExistence type="predicted"/>
<dbReference type="RefSeq" id="XP_026500917.2">
    <property type="nucleotide sequence ID" value="XM_026645132.2"/>
</dbReference>
<dbReference type="OrthoDB" id="7457888at2759"/>
<evidence type="ECO:0000256" key="3">
    <source>
        <dbReference type="ARBA" id="ARBA00022692"/>
    </source>
</evidence>
<dbReference type="Pfam" id="PF24061">
    <property type="entry name" value="LBD_receptor"/>
    <property type="match status" value="1"/>
</dbReference>
<accession>A0A8B8IWG0</accession>
<evidence type="ECO:0000256" key="7">
    <source>
        <dbReference type="ARBA" id="ARBA00023180"/>
    </source>
</evidence>
<evidence type="ECO:0000313" key="11">
    <source>
        <dbReference type="RefSeq" id="XP_026500917.2"/>
    </source>
</evidence>
<evidence type="ECO:0000313" key="10">
    <source>
        <dbReference type="Proteomes" id="UP001652626"/>
    </source>
</evidence>
<evidence type="ECO:0000256" key="5">
    <source>
        <dbReference type="ARBA" id="ARBA00023136"/>
    </source>
</evidence>
<keyword evidence="10" id="KW-1185">Reference proteome</keyword>
<evidence type="ECO:0000256" key="8">
    <source>
        <dbReference type="SAM" id="Phobius"/>
    </source>
</evidence>
<name>A0A8B8IWG0_VANTA</name>
<dbReference type="GO" id="GO:0005886">
    <property type="term" value="C:plasma membrane"/>
    <property type="evidence" value="ECO:0007669"/>
    <property type="project" value="UniProtKB-SubCell"/>
</dbReference>
<dbReference type="PANTHER" id="PTHR42643">
    <property type="entry name" value="IONOTROPIC RECEPTOR 20A-RELATED"/>
    <property type="match status" value="1"/>
</dbReference>
<evidence type="ECO:0000256" key="1">
    <source>
        <dbReference type="ARBA" id="ARBA00004651"/>
    </source>
</evidence>
<comment type="subcellular location">
    <subcellularLocation>
        <location evidence="1">Cell membrane</location>
        <topology evidence="1">Multi-pass membrane protein</topology>
    </subcellularLocation>
</comment>
<keyword evidence="4 8" id="KW-1133">Transmembrane helix</keyword>
<dbReference type="AlphaFoldDB" id="A0A8B8IWG0"/>
<feature type="transmembrane region" description="Helical" evidence="8">
    <location>
        <begin position="301"/>
        <end position="327"/>
    </location>
</feature>
<evidence type="ECO:0000256" key="4">
    <source>
        <dbReference type="ARBA" id="ARBA00022989"/>
    </source>
</evidence>
<sequence>MYAEMSNRNEKLEKCVSDIMKMYFYKYKELTYIDTNGDNQEVIKTVNSIEFIPVISKTTKTKLSVPNESYLVTVGNTSDFKNTFSNLVRESSWNPLARYLILIKNIPREDLKVVFDVLLKLHIINVVVMNEFDSLLYSYNPFDNFSCGYRYDRIDEFGKCSESRNKNLYPNKLVTGLKNCTLRVKCLHWPPYSMNAINNSISMFGVEQYVLYILSNLEHFNIDYFYSYEDSELFTVIDKNMSAIGPLNSLQTGLNDLIIGGMLLTHPRAMVFDYLEGHLAFAEDVRYQVKKATPVSPWKNLYLEFSAVVWITLFFSFILYFLFFIVVVRPKDIGVLFLKMWASMFLVSSKIKGSCFSRYLFIAWVWFAYLVNSYYQSSLVSLVTNPIMTYQISDENDIIKNHLKPCISQVMRTFTFSVENSTFEQYRNKDCDRLLKSMHTVSQDNDKYTVTLHSIYTYNKHSFYDETGNPKIYTFDRPLSKIIYTIYTYKGFPLLDKLRTHTLRLRENGLVQNYLRHLYWKNNLRFNFNENIRKSNITVPWYILMCGYSISVGILIIEILTKWVNLRTKYFTNFRN</sequence>
<evidence type="ECO:0000256" key="2">
    <source>
        <dbReference type="ARBA" id="ARBA00022475"/>
    </source>
</evidence>
<dbReference type="SUPFAM" id="SSF53850">
    <property type="entry name" value="Periplasmic binding protein-like II"/>
    <property type="match status" value="1"/>
</dbReference>
<keyword evidence="7" id="KW-0325">Glycoprotein</keyword>
<dbReference type="Gene3D" id="3.40.190.10">
    <property type="entry name" value="Periplasmic binding protein-like II"/>
    <property type="match status" value="1"/>
</dbReference>
<dbReference type="PANTHER" id="PTHR42643:SF30">
    <property type="entry name" value="IONOTROPIC RECEPTOR 40A-RELATED"/>
    <property type="match status" value="1"/>
</dbReference>
<feature type="transmembrane region" description="Helical" evidence="8">
    <location>
        <begin position="333"/>
        <end position="349"/>
    </location>
</feature>
<dbReference type="InterPro" id="IPR052192">
    <property type="entry name" value="Insect_Ionotropic_Sensory_Rcpt"/>
</dbReference>
<keyword evidence="2" id="KW-1003">Cell membrane</keyword>
<gene>
    <name evidence="11" type="primary">LOC113404268</name>
</gene>
<dbReference type="InterPro" id="IPR056198">
    <property type="entry name" value="LBD_receptor"/>
</dbReference>
<dbReference type="OMA" id="IMLMEAN"/>
<dbReference type="Proteomes" id="UP001652626">
    <property type="component" value="Chromosome 10"/>
</dbReference>
<evidence type="ECO:0000256" key="6">
    <source>
        <dbReference type="ARBA" id="ARBA00023170"/>
    </source>
</evidence>
<keyword evidence="5 8" id="KW-0472">Membrane</keyword>
<reference evidence="11" key="1">
    <citation type="submission" date="2025-08" db="UniProtKB">
        <authorList>
            <consortium name="RefSeq"/>
        </authorList>
    </citation>
    <scope>IDENTIFICATION</scope>
    <source>
        <tissue evidence="11">Whole body</tissue>
    </source>
</reference>
<evidence type="ECO:0000259" key="9">
    <source>
        <dbReference type="Pfam" id="PF24061"/>
    </source>
</evidence>
<protein>
    <submittedName>
        <fullName evidence="11">Uncharacterized protein LOC113404268</fullName>
    </submittedName>
</protein>
<keyword evidence="6" id="KW-0675">Receptor</keyword>
<feature type="domain" description="Putative ionotropic receptor ligand binding" evidence="9">
    <location>
        <begin position="97"/>
        <end position="173"/>
    </location>
</feature>
<keyword evidence="3 8" id="KW-0812">Transmembrane</keyword>